<dbReference type="EMBL" id="QRHL01000049">
    <property type="protein sequence ID" value="RHF69570.1"/>
    <property type="molecule type" value="Genomic_DNA"/>
</dbReference>
<name>A0A414PLV1_FUSMR</name>
<organism evidence="2 3">
    <name type="scientific">Fusobacterium mortiferum</name>
    <dbReference type="NCBI Taxonomy" id="850"/>
    <lineage>
        <taxon>Bacteria</taxon>
        <taxon>Fusobacteriati</taxon>
        <taxon>Fusobacteriota</taxon>
        <taxon>Fusobacteriia</taxon>
        <taxon>Fusobacteriales</taxon>
        <taxon>Fusobacteriaceae</taxon>
        <taxon>Fusobacterium</taxon>
    </lineage>
</organism>
<gene>
    <name evidence="2" type="ORF">DW663_12750</name>
</gene>
<evidence type="ECO:0000259" key="1">
    <source>
        <dbReference type="Pfam" id="PF03432"/>
    </source>
</evidence>
<dbReference type="AlphaFoldDB" id="A0A414PLV1"/>
<sequence>MAIFKAIDKSSKNIGGSKGVLDYVGKKAENTVGIKCSNDYKEAFKDFQDIKEFYNKLEDRQYKHFTHSFKPGEIDKERALEMTVKLCEEIFPENQVFIAQHTDRKHIHNHIVVNSVNFENGEKFYYEEKEFNRWRDRADELAKEYGLEIVQPKEKELKVGEIVSKSRDTREVIGKAMNGEKKSDIVTVSLAVIQAGQEAESKEDFTRLLKEKGVDIDWGETTKEDGSIKYKKYITLTVDENHRVSKKPKFRLDSLENHIHHPAFNTEKLREHFKELEKKKELEFQKKKEKENLWEKRLKTKSRDRGGMEL</sequence>
<comment type="caution">
    <text evidence="2">The sequence shown here is derived from an EMBL/GenBank/DDBJ whole genome shotgun (WGS) entry which is preliminary data.</text>
</comment>
<dbReference type="Pfam" id="PF03432">
    <property type="entry name" value="Relaxase"/>
    <property type="match status" value="1"/>
</dbReference>
<proteinExistence type="predicted"/>
<accession>A0A414PLV1</accession>
<protein>
    <recommendedName>
        <fullName evidence="1">MobA/VirD2-like nuclease domain-containing protein</fullName>
    </recommendedName>
</protein>
<reference evidence="2 3" key="1">
    <citation type="submission" date="2018-08" db="EMBL/GenBank/DDBJ databases">
        <title>A genome reference for cultivated species of the human gut microbiota.</title>
        <authorList>
            <person name="Zou Y."/>
            <person name="Xue W."/>
            <person name="Luo G."/>
        </authorList>
    </citation>
    <scope>NUCLEOTIDE SEQUENCE [LARGE SCALE GENOMIC DNA]</scope>
    <source>
        <strain evidence="2 3">AM25-1</strain>
    </source>
</reference>
<dbReference type="Proteomes" id="UP000284676">
    <property type="component" value="Unassembled WGS sequence"/>
</dbReference>
<dbReference type="InterPro" id="IPR005094">
    <property type="entry name" value="Endonuclease_MobA/VirD2"/>
</dbReference>
<dbReference type="RefSeq" id="WP_118234780.1">
    <property type="nucleotide sequence ID" value="NZ_QRHL01000049.1"/>
</dbReference>
<evidence type="ECO:0000313" key="3">
    <source>
        <dbReference type="Proteomes" id="UP000284676"/>
    </source>
</evidence>
<feature type="domain" description="MobA/VirD2-like nuclease" evidence="1">
    <location>
        <begin position="26"/>
        <end position="147"/>
    </location>
</feature>
<evidence type="ECO:0000313" key="2">
    <source>
        <dbReference type="EMBL" id="RHF69570.1"/>
    </source>
</evidence>